<proteinExistence type="predicted"/>
<accession>A0A2P2KDL2</accession>
<name>A0A2P2KDL2_RHIMU</name>
<protein>
    <submittedName>
        <fullName evidence="1">Uncharacterized protein</fullName>
    </submittedName>
</protein>
<dbReference type="AlphaFoldDB" id="A0A2P2KDL2"/>
<organism evidence="1">
    <name type="scientific">Rhizophora mucronata</name>
    <name type="common">Asiatic mangrove</name>
    <dbReference type="NCBI Taxonomy" id="61149"/>
    <lineage>
        <taxon>Eukaryota</taxon>
        <taxon>Viridiplantae</taxon>
        <taxon>Streptophyta</taxon>
        <taxon>Embryophyta</taxon>
        <taxon>Tracheophyta</taxon>
        <taxon>Spermatophyta</taxon>
        <taxon>Magnoliopsida</taxon>
        <taxon>eudicotyledons</taxon>
        <taxon>Gunneridae</taxon>
        <taxon>Pentapetalae</taxon>
        <taxon>rosids</taxon>
        <taxon>fabids</taxon>
        <taxon>Malpighiales</taxon>
        <taxon>Rhizophoraceae</taxon>
        <taxon>Rhizophora</taxon>
    </lineage>
</organism>
<evidence type="ECO:0000313" key="1">
    <source>
        <dbReference type="EMBL" id="MBX03731.1"/>
    </source>
</evidence>
<reference evidence="1" key="1">
    <citation type="submission" date="2018-02" db="EMBL/GenBank/DDBJ databases">
        <title>Rhizophora mucronata_Transcriptome.</title>
        <authorList>
            <person name="Meera S.P."/>
            <person name="Sreeshan A."/>
            <person name="Augustine A."/>
        </authorList>
    </citation>
    <scope>NUCLEOTIDE SEQUENCE</scope>
    <source>
        <tissue evidence="1">Leaf</tissue>
    </source>
</reference>
<dbReference type="EMBL" id="GGEC01023247">
    <property type="protein sequence ID" value="MBX03731.1"/>
    <property type="molecule type" value="Transcribed_RNA"/>
</dbReference>
<sequence>MNGITKKKYFNALFSFVLVSLRCRPHKKGGSLKLICIFLTTS</sequence>